<dbReference type="EMBL" id="KV784353">
    <property type="protein sequence ID" value="OEU21720.1"/>
    <property type="molecule type" value="Genomic_DNA"/>
</dbReference>
<dbReference type="KEGG" id="fcy:FRACYDRAFT_231864"/>
<dbReference type="Gene3D" id="2.60.120.620">
    <property type="entry name" value="q2cbj1_9rhob like domain"/>
    <property type="match status" value="1"/>
</dbReference>
<dbReference type="InterPro" id="IPR008775">
    <property type="entry name" value="Phytyl_CoA_dOase-like"/>
</dbReference>
<organism evidence="1 2">
    <name type="scientific">Fragilariopsis cylindrus CCMP1102</name>
    <dbReference type="NCBI Taxonomy" id="635003"/>
    <lineage>
        <taxon>Eukaryota</taxon>
        <taxon>Sar</taxon>
        <taxon>Stramenopiles</taxon>
        <taxon>Ochrophyta</taxon>
        <taxon>Bacillariophyta</taxon>
        <taxon>Bacillariophyceae</taxon>
        <taxon>Bacillariophycidae</taxon>
        <taxon>Bacillariales</taxon>
        <taxon>Bacillariaceae</taxon>
        <taxon>Fragilariopsis</taxon>
    </lineage>
</organism>
<evidence type="ECO:0008006" key="3">
    <source>
        <dbReference type="Google" id="ProtNLM"/>
    </source>
</evidence>
<dbReference type="AlphaFoldDB" id="A0A1E7FU78"/>
<protein>
    <recommendedName>
        <fullName evidence="3">PhyH-domain-containing protein</fullName>
    </recommendedName>
</protein>
<dbReference type="InParanoid" id="A0A1E7FU78"/>
<evidence type="ECO:0000313" key="1">
    <source>
        <dbReference type="EMBL" id="OEU21720.1"/>
    </source>
</evidence>
<dbReference type="SUPFAM" id="SSF51197">
    <property type="entry name" value="Clavaminate synthase-like"/>
    <property type="match status" value="1"/>
</dbReference>
<sequence length="162" mass="18381">MIVKKNSGTNNISIRPIGFSGNYSDVKALQIINIHKADTLYRKLETNIDFRINCCSNSRSSLEEKKPPGASSSLVFHRDTPYFFMFERTDVIAVWIELDDTTKSIVPLEYVVRSHLWGDVREGIKDFDTQLKYVSVAGLKKGELSIHDGKIWHGSNSNSSKR</sequence>
<proteinExistence type="predicted"/>
<name>A0A1E7FU78_9STRA</name>
<dbReference type="Proteomes" id="UP000095751">
    <property type="component" value="Unassembled WGS sequence"/>
</dbReference>
<evidence type="ECO:0000313" key="2">
    <source>
        <dbReference type="Proteomes" id="UP000095751"/>
    </source>
</evidence>
<keyword evidence="2" id="KW-1185">Reference proteome</keyword>
<dbReference type="Pfam" id="PF05721">
    <property type="entry name" value="PhyH"/>
    <property type="match status" value="1"/>
</dbReference>
<dbReference type="OrthoDB" id="445007at2759"/>
<accession>A0A1E7FU78</accession>
<gene>
    <name evidence="1" type="ORF">FRACYDRAFT_231864</name>
</gene>
<reference evidence="1 2" key="1">
    <citation type="submission" date="2016-09" db="EMBL/GenBank/DDBJ databases">
        <title>Extensive genetic diversity and differential bi-allelic expression allows diatom success in the polar Southern Ocean.</title>
        <authorList>
            <consortium name="DOE Joint Genome Institute"/>
            <person name="Mock T."/>
            <person name="Otillar R.P."/>
            <person name="Strauss J."/>
            <person name="Dupont C."/>
            <person name="Frickenhaus S."/>
            <person name="Maumus F."/>
            <person name="Mcmullan M."/>
            <person name="Sanges R."/>
            <person name="Schmutz J."/>
            <person name="Toseland A."/>
            <person name="Valas R."/>
            <person name="Veluchamy A."/>
            <person name="Ward B.J."/>
            <person name="Allen A."/>
            <person name="Barry K."/>
            <person name="Falciatore A."/>
            <person name="Ferrante M."/>
            <person name="Fortunato A.E."/>
            <person name="Gloeckner G."/>
            <person name="Gruber A."/>
            <person name="Hipkin R."/>
            <person name="Janech M."/>
            <person name="Kroth P."/>
            <person name="Leese F."/>
            <person name="Lindquist E."/>
            <person name="Lyon B.R."/>
            <person name="Martin J."/>
            <person name="Mayer C."/>
            <person name="Parker M."/>
            <person name="Quesneville H."/>
            <person name="Raymond J."/>
            <person name="Uhlig C."/>
            <person name="Valentin K.U."/>
            <person name="Worden A.Z."/>
            <person name="Armbrust E.V."/>
            <person name="Bowler C."/>
            <person name="Green B."/>
            <person name="Moulton V."/>
            <person name="Van Oosterhout C."/>
            <person name="Grigoriev I."/>
        </authorList>
    </citation>
    <scope>NUCLEOTIDE SEQUENCE [LARGE SCALE GENOMIC DNA]</scope>
    <source>
        <strain evidence="1 2">CCMP1102</strain>
    </source>
</reference>